<keyword evidence="2" id="KW-1185">Reference proteome</keyword>
<protein>
    <submittedName>
        <fullName evidence="1">Uncharacterized protein</fullName>
    </submittedName>
</protein>
<gene>
    <name evidence="1" type="ORF">ANN_17048</name>
</gene>
<dbReference type="Proteomes" id="UP001148838">
    <property type="component" value="Unassembled WGS sequence"/>
</dbReference>
<reference evidence="1 2" key="1">
    <citation type="journal article" date="2022" name="Allergy">
        <title>Genome assembly and annotation of Periplaneta americana reveal a comprehensive cockroach allergen profile.</title>
        <authorList>
            <person name="Wang L."/>
            <person name="Xiong Q."/>
            <person name="Saelim N."/>
            <person name="Wang L."/>
            <person name="Nong W."/>
            <person name="Wan A.T."/>
            <person name="Shi M."/>
            <person name="Liu X."/>
            <person name="Cao Q."/>
            <person name="Hui J.H.L."/>
            <person name="Sookrung N."/>
            <person name="Leung T.F."/>
            <person name="Tungtrongchitr A."/>
            <person name="Tsui S.K.W."/>
        </authorList>
    </citation>
    <scope>NUCLEOTIDE SEQUENCE [LARGE SCALE GENOMIC DNA]</scope>
    <source>
        <strain evidence="1">PWHHKU_190912</strain>
    </source>
</reference>
<organism evidence="1 2">
    <name type="scientific">Periplaneta americana</name>
    <name type="common">American cockroach</name>
    <name type="synonym">Blatta americana</name>
    <dbReference type="NCBI Taxonomy" id="6978"/>
    <lineage>
        <taxon>Eukaryota</taxon>
        <taxon>Metazoa</taxon>
        <taxon>Ecdysozoa</taxon>
        <taxon>Arthropoda</taxon>
        <taxon>Hexapoda</taxon>
        <taxon>Insecta</taxon>
        <taxon>Pterygota</taxon>
        <taxon>Neoptera</taxon>
        <taxon>Polyneoptera</taxon>
        <taxon>Dictyoptera</taxon>
        <taxon>Blattodea</taxon>
        <taxon>Blattoidea</taxon>
        <taxon>Blattidae</taxon>
        <taxon>Blattinae</taxon>
        <taxon>Periplaneta</taxon>
    </lineage>
</organism>
<comment type="caution">
    <text evidence="1">The sequence shown here is derived from an EMBL/GenBank/DDBJ whole genome shotgun (WGS) entry which is preliminary data.</text>
</comment>
<proteinExistence type="predicted"/>
<accession>A0ABQ8SRU4</accession>
<name>A0ABQ8SRU4_PERAM</name>
<dbReference type="EMBL" id="JAJSOF020000021">
    <property type="protein sequence ID" value="KAJ4436916.1"/>
    <property type="molecule type" value="Genomic_DNA"/>
</dbReference>
<evidence type="ECO:0000313" key="1">
    <source>
        <dbReference type="EMBL" id="KAJ4436916.1"/>
    </source>
</evidence>
<sequence>MEFPSPLPLNKRLRMWIQQDGATAHYALSSPVNEMFGVHWDGRSGPQSCSPRSPCAPLYQIKAKFLNDLDKVTRGACKDLIGLPHDCPDGMLYSPKKYRGLSLMKASWEASVQHINICNTLLRVDDSHLHNVRDLVSEKVSALSNLNITAIDAINWSGRKIRKHLRNDAFQTWTNHTLRGKEVIVYSYLPKANSWVSLSATHRVGVDLTHVPASVSLVHVLDVQIPRAVVVIRQGNTGILCDHIVVYRQNSLRVDTNPGHLPTVEDSSLKMEPDTDHDDVDNDDFTYYSIKVPEILVIQLVLTARFDSYQNAWDKVTTKEETWGAECFANKGSRIVEVARVSGYVVERYRTRLMGVRGGWGMCIRELVAEESWQGAVGTANGYKGN</sequence>
<evidence type="ECO:0000313" key="2">
    <source>
        <dbReference type="Proteomes" id="UP001148838"/>
    </source>
</evidence>